<feature type="compositionally biased region" description="Basic residues" evidence="1">
    <location>
        <begin position="981"/>
        <end position="993"/>
    </location>
</feature>
<dbReference type="Proteomes" id="UP000695000">
    <property type="component" value="Unplaced"/>
</dbReference>
<feature type="compositionally biased region" description="Polar residues" evidence="1">
    <location>
        <begin position="756"/>
        <end position="767"/>
    </location>
</feature>
<proteinExistence type="predicted"/>
<keyword evidence="2" id="KW-1185">Reference proteome</keyword>
<feature type="compositionally biased region" description="Basic and acidic residues" evidence="1">
    <location>
        <begin position="1048"/>
        <end position="1063"/>
    </location>
</feature>
<accession>A0ABM1NIN8</accession>
<feature type="region of interest" description="Disordered" evidence="1">
    <location>
        <begin position="921"/>
        <end position="948"/>
    </location>
</feature>
<protein>
    <submittedName>
        <fullName evidence="3">Synaptonemal complex protein 2-like</fullName>
    </submittedName>
</protein>
<dbReference type="GeneID" id="108569592"/>
<name>A0ABM1NIN8_NICVS</name>
<feature type="region of interest" description="Disordered" evidence="1">
    <location>
        <begin position="703"/>
        <end position="785"/>
    </location>
</feature>
<feature type="region of interest" description="Disordered" evidence="1">
    <location>
        <begin position="977"/>
        <end position="1066"/>
    </location>
</feature>
<feature type="compositionally biased region" description="Basic and acidic residues" evidence="1">
    <location>
        <begin position="727"/>
        <end position="755"/>
    </location>
</feature>
<evidence type="ECO:0000313" key="3">
    <source>
        <dbReference type="RefSeq" id="XP_017786688.1"/>
    </source>
</evidence>
<evidence type="ECO:0000256" key="1">
    <source>
        <dbReference type="SAM" id="MobiDB-lite"/>
    </source>
</evidence>
<organism evidence="2 3">
    <name type="scientific">Nicrophorus vespilloides</name>
    <name type="common">Boreal carrion beetle</name>
    <dbReference type="NCBI Taxonomy" id="110193"/>
    <lineage>
        <taxon>Eukaryota</taxon>
        <taxon>Metazoa</taxon>
        <taxon>Ecdysozoa</taxon>
        <taxon>Arthropoda</taxon>
        <taxon>Hexapoda</taxon>
        <taxon>Insecta</taxon>
        <taxon>Pterygota</taxon>
        <taxon>Neoptera</taxon>
        <taxon>Endopterygota</taxon>
        <taxon>Coleoptera</taxon>
        <taxon>Polyphaga</taxon>
        <taxon>Staphyliniformia</taxon>
        <taxon>Silphidae</taxon>
        <taxon>Nicrophorinae</taxon>
        <taxon>Nicrophorus</taxon>
    </lineage>
</organism>
<dbReference type="RefSeq" id="XP_017786688.1">
    <property type="nucleotide sequence ID" value="XM_017931199.1"/>
</dbReference>
<evidence type="ECO:0000313" key="2">
    <source>
        <dbReference type="Proteomes" id="UP000695000"/>
    </source>
</evidence>
<feature type="compositionally biased region" description="Polar residues" evidence="1">
    <location>
        <begin position="1181"/>
        <end position="1191"/>
    </location>
</feature>
<feature type="compositionally biased region" description="Basic and acidic residues" evidence="1">
    <location>
        <begin position="706"/>
        <end position="719"/>
    </location>
</feature>
<feature type="region of interest" description="Disordered" evidence="1">
    <location>
        <begin position="849"/>
        <end position="874"/>
    </location>
</feature>
<reference evidence="3" key="1">
    <citation type="submission" date="2025-08" db="UniProtKB">
        <authorList>
            <consortium name="RefSeq"/>
        </authorList>
    </citation>
    <scope>IDENTIFICATION</scope>
    <source>
        <tissue evidence="3">Whole Larva</tissue>
    </source>
</reference>
<feature type="region of interest" description="Disordered" evidence="1">
    <location>
        <begin position="1181"/>
        <end position="1206"/>
    </location>
</feature>
<feature type="compositionally biased region" description="Polar residues" evidence="1">
    <location>
        <begin position="1019"/>
        <end position="1035"/>
    </location>
</feature>
<feature type="compositionally biased region" description="Basic and acidic residues" evidence="1">
    <location>
        <begin position="1005"/>
        <end position="1016"/>
    </location>
</feature>
<gene>
    <name evidence="3" type="primary">LOC108569592</name>
</gene>
<feature type="compositionally biased region" description="Low complexity" evidence="1">
    <location>
        <begin position="768"/>
        <end position="783"/>
    </location>
</feature>
<sequence length="1327" mass="151019">MEHMNEIIKKFNDTTFNNPDAVELNKVYDLIRSASKTTCEIAFPTNVVLEVCKIFLNKVFGYYVGDKVDDNSLKHHLLIIHTLLAIPQAGHEECIAGVIHEIVMLIFDPSCNFWLCLHLVKLANKILVMQKNMFGKKYIGYGAIENYLLCRLMDRLFTCGDYVLQSSILELLFRLKKDIQNLKLVFFPKDFDLQRALDRINSETFDVDCRHFLNTVNKSSKNVFSLQAEFITADGRSLLPPSDFIKSGVGGNSHLWVDFNKDSHAITINVSLNCIVPIKLNEEDSDAVLIIIQEHAIEKFSRKKLKKDDMNLDLLIVSLSHSIVINNSLCKKFANKCKLFKIAFKSSTRVNHLHEEILGEIFKNKCTSKSNITSSSIALNRNPLPINVISSNSKSIYTSISEKSLGYLIQKDSEKFDTCPEYLNVVSNSVDLNIPKASRKKRATIRNSRHRKMSILDSISEDEEYHSQHLIHSTMKSGLVMVSTSVNFSDVTSIHSDSNKGNFDSRSIDAKNSACSSRSDKEIGGNRCENHVNEPIPSDCLQTMIQLPTVDQVQTVEKVQVPASNSRLLASKTNSEASKISQGSRYNTRSKNKLASAIVILENMKLPIKKDTYDMYSKTRKVSLSLRKRSSGRLSLPEEEKFIRTPEPVSATNHDLPEENEVKTSTLTTKNEQRIKNTEQHKKNVQNNLKDLMQNKLLQICTNSNENDKSRDCRNDHVFPKLSRQSNYERDMKNVESKKHTFATDKINTYEDQNKSEQNIPNSVSNNTSETIPQSPSSSSSKTIVEEPKIVENIKKVDVIMDDLGITDDYRNNSCNYSNIERSRDDNVKDCEKVKVFAKTPEVAGSSKGINRQSIKLNSHEKSQLTKKSATNVPEKVKPLMPNEKQTLPGNMKQATSHKNIFFNQFNADEEEVIQNTAYETLAENPSSKSRKRGSKNKPVQESSKENVDLNQSIIKSVIIENYQEISSLADEVWSQADVKTKKKQSRQNKKISKTGEKQQSSKQRIRDLKPSDVKKSKVANSEATSLGANSSLKTFNAKRQKSPEPMGRVDKLKSMKSSENRNADLVFEKSNVMNFDRSTNTSHKSCAISSADFAKNYTKLLQERSQINENLFKRRKSQSVSEITKKSTKRRKLYNLHDNQIPADKPLSECHEEEEINELTQEELDSKNYLFNKLISGDDSQTSAKFQKPSTEQDEGRTIQHIGQKNNRPVRSYANHKVDRKIEMSNCNKKMDGMISKKYVRRRKNVKNNSTIPINSIVTQKEGDLFDKLCQTNVSEQGTSIRKPNNTHIHKYEIMFSKMMRSFASTEKLMIKFYDTVQNDKLLSNM</sequence>